<name>A0A9D1K7M5_9FIRM</name>
<protein>
    <submittedName>
        <fullName evidence="3">YqaJ viral recombinase family protein</fullName>
    </submittedName>
</protein>
<evidence type="ECO:0000259" key="2">
    <source>
        <dbReference type="Pfam" id="PF09588"/>
    </source>
</evidence>
<proteinExistence type="predicted"/>
<accession>A0A9D1K7M5</accession>
<sequence>MQALASTAGMERAAWLKLRRQGIGGSDAAAILGLNPYKSPLAVYADKRGLTDDAPDTETLRQGRDFEAYVADRFAEETGKRVRRCNQILQHPDRPWMLANVDRLVVGERAGLECKCVGIGNRVDFEGGAVPPTFYWQCMHYLAVTGLDRWYLAVLPLGRWVAPYIFEIARDETQIDELTAREEAFWTDHVLAGVPPLPIGSEADEAVLTRLSEQHGQDETVAIPEMDADLDLMAALQADRRALDAQIEAIEQRVKLRMGSAERASGNRWRVDWKTVETHRLDSKRLQAQLPDVYRQYTNIAKSRRFRVTSIREKE</sequence>
<evidence type="ECO:0000313" key="3">
    <source>
        <dbReference type="EMBL" id="HIS93058.1"/>
    </source>
</evidence>
<dbReference type="GO" id="GO:0016787">
    <property type="term" value="F:hydrolase activity"/>
    <property type="evidence" value="ECO:0007669"/>
    <property type="project" value="UniProtKB-KW"/>
</dbReference>
<organism evidence="3 4">
    <name type="scientific">Candidatus Alectryocaccomicrobium excrementavium</name>
    <dbReference type="NCBI Taxonomy" id="2840668"/>
    <lineage>
        <taxon>Bacteria</taxon>
        <taxon>Bacillati</taxon>
        <taxon>Bacillota</taxon>
        <taxon>Clostridia</taxon>
        <taxon>Candidatus Alectryocaccomicrobium</taxon>
    </lineage>
</organism>
<dbReference type="InterPro" id="IPR017482">
    <property type="entry name" value="Lambda-type_endonuclease"/>
</dbReference>
<dbReference type="AlphaFoldDB" id="A0A9D1K7M5"/>
<keyword evidence="1" id="KW-0378">Hydrolase</keyword>
<comment type="caution">
    <text evidence="3">The sequence shown here is derived from an EMBL/GenBank/DDBJ whole genome shotgun (WGS) entry which is preliminary data.</text>
</comment>
<dbReference type="NCBIfam" id="TIGR03033">
    <property type="entry name" value="phage_rel_nuc"/>
    <property type="match status" value="1"/>
</dbReference>
<dbReference type="Proteomes" id="UP000824140">
    <property type="component" value="Unassembled WGS sequence"/>
</dbReference>
<dbReference type="InterPro" id="IPR051703">
    <property type="entry name" value="NF-kappa-B_Signaling_Reg"/>
</dbReference>
<feature type="domain" description="YqaJ viral recombinase" evidence="2">
    <location>
        <begin position="15"/>
        <end position="147"/>
    </location>
</feature>
<evidence type="ECO:0000256" key="1">
    <source>
        <dbReference type="ARBA" id="ARBA00022801"/>
    </source>
</evidence>
<dbReference type="SUPFAM" id="SSF52980">
    <property type="entry name" value="Restriction endonuclease-like"/>
    <property type="match status" value="1"/>
</dbReference>
<dbReference type="PANTHER" id="PTHR46609:SF6">
    <property type="entry name" value="EXONUCLEASE, PHAGE-TYPE_RECB, C-TERMINAL DOMAIN-CONTAINING PROTEIN-RELATED"/>
    <property type="match status" value="1"/>
</dbReference>
<reference evidence="3" key="2">
    <citation type="journal article" date="2021" name="PeerJ">
        <title>Extensive microbial diversity within the chicken gut microbiome revealed by metagenomics and culture.</title>
        <authorList>
            <person name="Gilroy R."/>
            <person name="Ravi A."/>
            <person name="Getino M."/>
            <person name="Pursley I."/>
            <person name="Horton D.L."/>
            <person name="Alikhan N.F."/>
            <person name="Baker D."/>
            <person name="Gharbi K."/>
            <person name="Hall N."/>
            <person name="Watson M."/>
            <person name="Adriaenssens E.M."/>
            <person name="Foster-Nyarko E."/>
            <person name="Jarju S."/>
            <person name="Secka A."/>
            <person name="Antonio M."/>
            <person name="Oren A."/>
            <person name="Chaudhuri R.R."/>
            <person name="La Ragione R."/>
            <person name="Hildebrand F."/>
            <person name="Pallen M.J."/>
        </authorList>
    </citation>
    <scope>NUCLEOTIDE SEQUENCE</scope>
    <source>
        <strain evidence="3">13766</strain>
    </source>
</reference>
<dbReference type="PANTHER" id="PTHR46609">
    <property type="entry name" value="EXONUCLEASE, PHAGE-TYPE/RECB, C-TERMINAL DOMAIN-CONTAINING PROTEIN"/>
    <property type="match status" value="1"/>
</dbReference>
<dbReference type="Pfam" id="PF09588">
    <property type="entry name" value="YqaJ"/>
    <property type="match status" value="1"/>
</dbReference>
<dbReference type="Gene3D" id="3.90.320.10">
    <property type="match status" value="1"/>
</dbReference>
<dbReference type="InterPro" id="IPR011604">
    <property type="entry name" value="PDDEXK-like_dom_sf"/>
</dbReference>
<gene>
    <name evidence="3" type="ORF">IAA84_08610</name>
</gene>
<dbReference type="InterPro" id="IPR011335">
    <property type="entry name" value="Restrct_endonuc-II-like"/>
</dbReference>
<dbReference type="InterPro" id="IPR019080">
    <property type="entry name" value="YqaJ_viral_recombinase"/>
</dbReference>
<reference evidence="3" key="1">
    <citation type="submission" date="2020-10" db="EMBL/GenBank/DDBJ databases">
        <authorList>
            <person name="Gilroy R."/>
        </authorList>
    </citation>
    <scope>NUCLEOTIDE SEQUENCE</scope>
    <source>
        <strain evidence="3">13766</strain>
    </source>
</reference>
<dbReference type="EMBL" id="DVJN01000172">
    <property type="protein sequence ID" value="HIS93058.1"/>
    <property type="molecule type" value="Genomic_DNA"/>
</dbReference>
<evidence type="ECO:0000313" key="4">
    <source>
        <dbReference type="Proteomes" id="UP000824140"/>
    </source>
</evidence>